<dbReference type="RefSeq" id="WP_226541179.1">
    <property type="nucleotide sequence ID" value="NZ_JAJAPW010000002.1"/>
</dbReference>
<gene>
    <name evidence="1" type="ORF">LG649_04015</name>
</gene>
<dbReference type="InterPro" id="IPR029058">
    <property type="entry name" value="AB_hydrolase_fold"/>
</dbReference>
<name>A0A9X1HY05_9FLAO</name>
<reference evidence="1" key="1">
    <citation type="submission" date="2021-10" db="EMBL/GenBank/DDBJ databases">
        <title>Tamlana sargassums sp. nov., and Tamlana laminarinivorans sp. nov., two new bacteria isolated from the brown alga.</title>
        <authorList>
            <person name="Li J."/>
        </authorList>
    </citation>
    <scope>NUCLEOTIDE SEQUENCE</scope>
    <source>
        <strain evidence="1">PT2-4</strain>
    </source>
</reference>
<dbReference type="EMBL" id="JAJAPW010000002">
    <property type="protein sequence ID" value="MCB4797995.1"/>
    <property type="molecule type" value="Genomic_DNA"/>
</dbReference>
<sequence>MKKNLLFSLIVLASVVSHSQVIYKKLESLKLDQTREIKIQLPRGYENNPEKKYPIFIVLDGDYMFEVVAANVDYLSYWQDMPDAIVVGVNQVDTRFEDSMYGQQNSLPIDSSASFFEFIGIELVPYIEKTYRTTGFRVLVGHGSTANYINYFLLKPLPLFSGYIVSSPELAPNMLDYIPERFQKLEDKTFYYLANTKKDSKSVLEMTSALNQDLVSIDNPNIEYTYKLYEGASHYSLPTRVIPEAIEQFFKIYQPISKEEYQNVILKLEYSPVTYLQEKYGAINDFYGVEKPVIINDFKAIAAAIEKNEGFEYYEELSKIANKYYPDSLLSGYYLGRFYEETGKAKKAMHTYQEAFAKEEIAGITKDYILELVDAIKDDFGY</sequence>
<evidence type="ECO:0000313" key="1">
    <source>
        <dbReference type="EMBL" id="MCB4797995.1"/>
    </source>
</evidence>
<dbReference type="Gene3D" id="1.25.40.10">
    <property type="entry name" value="Tetratricopeptide repeat domain"/>
    <property type="match status" value="1"/>
</dbReference>
<keyword evidence="2" id="KW-1185">Reference proteome</keyword>
<dbReference type="AlphaFoldDB" id="A0A9X1HY05"/>
<dbReference type="Proteomes" id="UP001139199">
    <property type="component" value="Unassembled WGS sequence"/>
</dbReference>
<protein>
    <submittedName>
        <fullName evidence="1">Esterase</fullName>
    </submittedName>
</protein>
<dbReference type="InterPro" id="IPR000801">
    <property type="entry name" value="Esterase-like"/>
</dbReference>
<dbReference type="SUPFAM" id="SSF53474">
    <property type="entry name" value="alpha/beta-Hydrolases"/>
    <property type="match status" value="1"/>
</dbReference>
<dbReference type="InterPro" id="IPR011990">
    <property type="entry name" value="TPR-like_helical_dom_sf"/>
</dbReference>
<organism evidence="1 2">
    <name type="scientific">Neotamlana laminarinivorans</name>
    <dbReference type="NCBI Taxonomy" id="2883124"/>
    <lineage>
        <taxon>Bacteria</taxon>
        <taxon>Pseudomonadati</taxon>
        <taxon>Bacteroidota</taxon>
        <taxon>Flavobacteriia</taxon>
        <taxon>Flavobacteriales</taxon>
        <taxon>Flavobacteriaceae</taxon>
        <taxon>Neotamlana</taxon>
    </lineage>
</organism>
<dbReference type="InterPro" id="IPR050583">
    <property type="entry name" value="Mycobacterial_A85_antigen"/>
</dbReference>
<evidence type="ECO:0000313" key="2">
    <source>
        <dbReference type="Proteomes" id="UP001139199"/>
    </source>
</evidence>
<dbReference type="Pfam" id="PF00756">
    <property type="entry name" value="Esterase"/>
    <property type="match status" value="1"/>
</dbReference>
<dbReference type="PANTHER" id="PTHR48098:SF6">
    <property type="entry name" value="FERRI-BACILLIBACTIN ESTERASE BESA"/>
    <property type="match status" value="1"/>
</dbReference>
<accession>A0A9X1HY05</accession>
<proteinExistence type="predicted"/>
<dbReference type="Gene3D" id="3.40.50.1820">
    <property type="entry name" value="alpha/beta hydrolase"/>
    <property type="match status" value="1"/>
</dbReference>
<comment type="caution">
    <text evidence="1">The sequence shown here is derived from an EMBL/GenBank/DDBJ whole genome shotgun (WGS) entry which is preliminary data.</text>
</comment>
<dbReference type="PANTHER" id="PTHR48098">
    <property type="entry name" value="ENTEROCHELIN ESTERASE-RELATED"/>
    <property type="match status" value="1"/>
</dbReference>